<gene>
    <name evidence="2" type="primary">Herc2</name>
    <name evidence="2" type="ORF">SNEC2469_LOCUS17267</name>
</gene>
<feature type="compositionally biased region" description="Basic and acidic residues" evidence="1">
    <location>
        <begin position="235"/>
        <end position="245"/>
    </location>
</feature>
<dbReference type="Proteomes" id="UP000601435">
    <property type="component" value="Unassembled WGS sequence"/>
</dbReference>
<keyword evidence="3" id="KW-1185">Reference proteome</keyword>
<feature type="compositionally biased region" description="Basic and acidic residues" evidence="1">
    <location>
        <begin position="210"/>
        <end position="228"/>
    </location>
</feature>
<evidence type="ECO:0000313" key="2">
    <source>
        <dbReference type="EMBL" id="CAE7603787.1"/>
    </source>
</evidence>
<feature type="region of interest" description="Disordered" evidence="1">
    <location>
        <begin position="201"/>
        <end position="245"/>
    </location>
</feature>
<organism evidence="2 3">
    <name type="scientific">Symbiodinium necroappetens</name>
    <dbReference type="NCBI Taxonomy" id="1628268"/>
    <lineage>
        <taxon>Eukaryota</taxon>
        <taxon>Sar</taxon>
        <taxon>Alveolata</taxon>
        <taxon>Dinophyceae</taxon>
        <taxon>Suessiales</taxon>
        <taxon>Symbiodiniaceae</taxon>
        <taxon>Symbiodinium</taxon>
    </lineage>
</organism>
<evidence type="ECO:0000256" key="1">
    <source>
        <dbReference type="SAM" id="MobiDB-lite"/>
    </source>
</evidence>
<accession>A0A812V8Y4</accession>
<protein>
    <submittedName>
        <fullName evidence="2">Herc2 protein</fullName>
    </submittedName>
</protein>
<dbReference type="AlphaFoldDB" id="A0A812V8Y4"/>
<proteinExistence type="predicted"/>
<dbReference type="OrthoDB" id="448564at2759"/>
<reference evidence="2" key="1">
    <citation type="submission" date="2021-02" db="EMBL/GenBank/DDBJ databases">
        <authorList>
            <person name="Dougan E. K."/>
            <person name="Rhodes N."/>
            <person name="Thang M."/>
            <person name="Chan C."/>
        </authorList>
    </citation>
    <scope>NUCLEOTIDE SEQUENCE</scope>
</reference>
<comment type="caution">
    <text evidence="2">The sequence shown here is derived from an EMBL/GenBank/DDBJ whole genome shotgun (WGS) entry which is preliminary data.</text>
</comment>
<evidence type="ECO:0000313" key="3">
    <source>
        <dbReference type="Proteomes" id="UP000601435"/>
    </source>
</evidence>
<name>A0A812V8Y4_9DINO</name>
<dbReference type="EMBL" id="CAJNJA010028487">
    <property type="protein sequence ID" value="CAE7603787.1"/>
    <property type="molecule type" value="Genomic_DNA"/>
</dbReference>
<sequence>MSVQDVCNVRNDTPLFALFTFEDWVLVNLRAELSLLTLAFLQDAADPERVGIHESNLGFYYQKYFKKSLLPKQYGMNTNMELVEKLVKDTVDIAADTQVLTSKRTQEELGDFSILVKLTEAARRDRQRKLDSGDESVRLQLDVQAHMPPPPPQQQMVPHYQGGGGGFKGYGNNYGMDKGGYKGDKGGFKGYKGDRGFKGGFKGDGGYGKDFGKDGYHRAFDKGKKGGDNKGYGKKGKDGKPGKGY</sequence>